<evidence type="ECO:0000256" key="1">
    <source>
        <dbReference type="SAM" id="MobiDB-lite"/>
    </source>
</evidence>
<feature type="compositionally biased region" description="Acidic residues" evidence="1">
    <location>
        <begin position="92"/>
        <end position="103"/>
    </location>
</feature>
<feature type="region of interest" description="Disordered" evidence="1">
    <location>
        <begin position="200"/>
        <end position="234"/>
    </location>
</feature>
<feature type="region of interest" description="Disordered" evidence="1">
    <location>
        <begin position="34"/>
        <end position="171"/>
    </location>
</feature>
<protein>
    <submittedName>
        <fullName evidence="2">Uncharacterized protein</fullName>
    </submittedName>
</protein>
<accession>A0A2G9QEM8</accession>
<sequence>VGKISKNKKKKLKRKQKRQAELLEKRLQEIEELEREAERKKTEENENEQNAESQPEAKLKSVCLDDVADEEPANEYGEDHDEKEDTEKENIEKDDDADPELDNTDPTWIESPKTNGHLENGPFSLEQPLDDEDEEDEDCPNPEDFNLDESNAESDCTYSSSYEQFNSELPNGQHKNAELQFSEFSSAIFSGPLESVESGLAASEDSTVLERDENSSCQDRSRTVSASSTGEMPK</sequence>
<dbReference type="EMBL" id="KZ018401">
    <property type="protein sequence ID" value="PIO14064.1"/>
    <property type="molecule type" value="Genomic_DNA"/>
</dbReference>
<evidence type="ECO:0000313" key="2">
    <source>
        <dbReference type="EMBL" id="PIO14064.1"/>
    </source>
</evidence>
<dbReference type="AlphaFoldDB" id="A0A2G9QEM8"/>
<feature type="compositionally biased region" description="Polar residues" evidence="1">
    <location>
        <begin position="153"/>
        <end position="171"/>
    </location>
</feature>
<reference evidence="3" key="1">
    <citation type="journal article" date="2017" name="Nat. Commun.">
        <title>The North American bullfrog draft genome provides insight into hormonal regulation of long noncoding RNA.</title>
        <authorList>
            <person name="Hammond S.A."/>
            <person name="Warren R.L."/>
            <person name="Vandervalk B.P."/>
            <person name="Kucuk E."/>
            <person name="Khan H."/>
            <person name="Gibb E.A."/>
            <person name="Pandoh P."/>
            <person name="Kirk H."/>
            <person name="Zhao Y."/>
            <person name="Jones M."/>
            <person name="Mungall A.J."/>
            <person name="Coope R."/>
            <person name="Pleasance S."/>
            <person name="Moore R.A."/>
            <person name="Holt R.A."/>
            <person name="Round J.M."/>
            <person name="Ohora S."/>
            <person name="Walle B.V."/>
            <person name="Veldhoen N."/>
            <person name="Helbing C.C."/>
            <person name="Birol I."/>
        </authorList>
    </citation>
    <scope>NUCLEOTIDE SEQUENCE [LARGE SCALE GENOMIC DNA]</scope>
</reference>
<feature type="non-terminal residue" evidence="2">
    <location>
        <position position="1"/>
    </location>
</feature>
<gene>
    <name evidence="2" type="ORF">AB205_0150560</name>
</gene>
<feature type="compositionally biased region" description="Polar residues" evidence="1">
    <location>
        <begin position="223"/>
        <end position="234"/>
    </location>
</feature>
<feature type="compositionally biased region" description="Acidic residues" evidence="1">
    <location>
        <begin position="66"/>
        <end position="82"/>
    </location>
</feature>
<dbReference type="OrthoDB" id="2649at2759"/>
<dbReference type="Proteomes" id="UP000228934">
    <property type="component" value="Unassembled WGS sequence"/>
</dbReference>
<feature type="compositionally biased region" description="Acidic residues" evidence="1">
    <location>
        <begin position="128"/>
        <end position="152"/>
    </location>
</feature>
<evidence type="ECO:0000313" key="3">
    <source>
        <dbReference type="Proteomes" id="UP000228934"/>
    </source>
</evidence>
<feature type="compositionally biased region" description="Basic and acidic residues" evidence="1">
    <location>
        <begin position="208"/>
        <end position="222"/>
    </location>
</feature>
<organism evidence="2 3">
    <name type="scientific">Aquarana catesbeiana</name>
    <name type="common">American bullfrog</name>
    <name type="synonym">Rana catesbeiana</name>
    <dbReference type="NCBI Taxonomy" id="8400"/>
    <lineage>
        <taxon>Eukaryota</taxon>
        <taxon>Metazoa</taxon>
        <taxon>Chordata</taxon>
        <taxon>Craniata</taxon>
        <taxon>Vertebrata</taxon>
        <taxon>Euteleostomi</taxon>
        <taxon>Amphibia</taxon>
        <taxon>Batrachia</taxon>
        <taxon>Anura</taxon>
        <taxon>Neobatrachia</taxon>
        <taxon>Ranoidea</taxon>
        <taxon>Ranidae</taxon>
        <taxon>Aquarana</taxon>
    </lineage>
</organism>
<feature type="non-terminal residue" evidence="2">
    <location>
        <position position="234"/>
    </location>
</feature>
<keyword evidence="3" id="KW-1185">Reference proteome</keyword>
<proteinExistence type="predicted"/>
<name>A0A2G9QEM8_AQUCT</name>